<evidence type="ECO:0000313" key="2">
    <source>
        <dbReference type="Proteomes" id="UP000218113"/>
    </source>
</evidence>
<gene>
    <name evidence="1" type="ORF">COB67_10655</name>
</gene>
<proteinExistence type="predicted"/>
<protein>
    <submittedName>
        <fullName evidence="1">Uncharacterized protein</fullName>
    </submittedName>
</protein>
<sequence length="435" mass="50572">MNDRSTLDFQYTDLTPVKSLEEAWVSFNPNNVVDPRSEFYIPRTDPALSKLTFRLRRTQGVTHAFLCGHRGSGKTTELNRLCSDPEILKKYIPIYLTTQNFGSHSVHLTHDAIMVEITRRLLEEGKNHQLPSAYRDEFNNWGKQIVETFISNDRIKGEIGGNFNAWFAYFKAQLTTRRDWKHEEKQLLEPKIQDLVNLLNRIATDFEQKAGKRLLVIIDDLEKGESDAHKKMHDRLFQEYYDVLIQPTLSIIYTLPVYFRGQAGNRISNDELYSFSAVGLYRREDKYRDSPPLCKEDKGYQLMSRFIKNRFESADDFFEENTLDEILRIGGGLFRETSRVVWEAAQNAIIRGSETISLQDVKLVFEQVKKEYQPLIRGEAIEMLKEVLNSNSGWVPGVEPFLQSRAVVEYENGDLWIDLRYVLKPYLKELTSSGK</sequence>
<dbReference type="AlphaFoldDB" id="A0A2A4SXC4"/>
<accession>A0A2A4SXC4</accession>
<dbReference type="SUPFAM" id="SSF52540">
    <property type="entry name" value="P-loop containing nucleoside triphosphate hydrolases"/>
    <property type="match status" value="1"/>
</dbReference>
<organism evidence="1 2">
    <name type="scientific">SAR324 cluster bacterium</name>
    <dbReference type="NCBI Taxonomy" id="2024889"/>
    <lineage>
        <taxon>Bacteria</taxon>
        <taxon>Deltaproteobacteria</taxon>
        <taxon>SAR324 cluster</taxon>
    </lineage>
</organism>
<name>A0A2A4SXC4_9DELT</name>
<reference evidence="2" key="1">
    <citation type="submission" date="2017-08" db="EMBL/GenBank/DDBJ databases">
        <title>A dynamic microbial community with high functional redundancy inhabits the cold, oxic subseafloor aquifer.</title>
        <authorList>
            <person name="Tully B.J."/>
            <person name="Wheat C.G."/>
            <person name="Glazer B.T."/>
            <person name="Huber J.A."/>
        </authorList>
    </citation>
    <scope>NUCLEOTIDE SEQUENCE [LARGE SCALE GENOMIC DNA]</scope>
</reference>
<dbReference type="InterPro" id="IPR027417">
    <property type="entry name" value="P-loop_NTPase"/>
</dbReference>
<evidence type="ECO:0000313" key="1">
    <source>
        <dbReference type="EMBL" id="PCI25555.1"/>
    </source>
</evidence>
<dbReference type="Gene3D" id="3.40.50.300">
    <property type="entry name" value="P-loop containing nucleotide triphosphate hydrolases"/>
    <property type="match status" value="1"/>
</dbReference>
<dbReference type="EMBL" id="NVSR01000113">
    <property type="protein sequence ID" value="PCI25555.1"/>
    <property type="molecule type" value="Genomic_DNA"/>
</dbReference>
<comment type="caution">
    <text evidence="1">The sequence shown here is derived from an EMBL/GenBank/DDBJ whole genome shotgun (WGS) entry which is preliminary data.</text>
</comment>
<dbReference type="Proteomes" id="UP000218113">
    <property type="component" value="Unassembled WGS sequence"/>
</dbReference>